<dbReference type="InterPro" id="IPR013783">
    <property type="entry name" value="Ig-like_fold"/>
</dbReference>
<sequence length="269" mass="29975">MSNPDNPIVTATYFNGAVTVLWTVPANSGGAPISGYSVSIAPDGIVEDMDSRTLSCMFEDFENDRERTFSVVAINYDGYHHRRSSGASITLRPEVKPVEQTKEESIIKQYVSPVHLGFPEGVLVMTPSGQIRIEDLSSNQLVLLSDGRQVPVIVTSKTFEVDNDTAPYLIPKEVFGFPCDLMLSPFHAFQVKKGTWNTPIHAAELNSAIRQYNIGSTMTYYQIECLDFLQDDLLINRCVVESLGSNQHPGLRRLAKYNKRLRLKILSGE</sequence>
<dbReference type="Gene3D" id="2.60.40.10">
    <property type="entry name" value="Immunoglobulins"/>
    <property type="match status" value="1"/>
</dbReference>
<dbReference type="SUPFAM" id="SSF51294">
    <property type="entry name" value="Hedgehog/intein (Hint) domain"/>
    <property type="match status" value="1"/>
</dbReference>
<name>A0A6C0AQ53_9ZZZZ</name>
<dbReference type="AlphaFoldDB" id="A0A6C0AQ53"/>
<accession>A0A6C0AQ53</accession>
<dbReference type="Pfam" id="PF00041">
    <property type="entry name" value="fn3"/>
    <property type="match status" value="1"/>
</dbReference>
<organism evidence="2">
    <name type="scientific">viral metagenome</name>
    <dbReference type="NCBI Taxonomy" id="1070528"/>
    <lineage>
        <taxon>unclassified sequences</taxon>
        <taxon>metagenomes</taxon>
        <taxon>organismal metagenomes</taxon>
    </lineage>
</organism>
<dbReference type="EMBL" id="MN740759">
    <property type="protein sequence ID" value="QHS81736.1"/>
    <property type="molecule type" value="Genomic_DNA"/>
</dbReference>
<feature type="domain" description="Fibronectin type-III" evidence="1">
    <location>
        <begin position="3"/>
        <end position="94"/>
    </location>
</feature>
<dbReference type="InterPro" id="IPR028992">
    <property type="entry name" value="Hedgehog/Intein_dom"/>
</dbReference>
<dbReference type="InterPro" id="IPR036116">
    <property type="entry name" value="FN3_sf"/>
</dbReference>
<dbReference type="CDD" id="cd00063">
    <property type="entry name" value="FN3"/>
    <property type="match status" value="1"/>
</dbReference>
<protein>
    <recommendedName>
        <fullName evidence="1">Fibronectin type-III domain-containing protein</fullName>
    </recommendedName>
</protein>
<dbReference type="Pfam" id="PF13403">
    <property type="entry name" value="Hint_2"/>
    <property type="match status" value="1"/>
</dbReference>
<evidence type="ECO:0000313" key="2">
    <source>
        <dbReference type="EMBL" id="QHS81736.1"/>
    </source>
</evidence>
<proteinExistence type="predicted"/>
<evidence type="ECO:0000259" key="1">
    <source>
        <dbReference type="PROSITE" id="PS50853"/>
    </source>
</evidence>
<dbReference type="InterPro" id="IPR003961">
    <property type="entry name" value="FN3_dom"/>
</dbReference>
<dbReference type="SUPFAM" id="SSF49265">
    <property type="entry name" value="Fibronectin type III"/>
    <property type="match status" value="1"/>
</dbReference>
<reference evidence="2" key="1">
    <citation type="journal article" date="2020" name="Nature">
        <title>Giant virus diversity and host interactions through global metagenomics.</title>
        <authorList>
            <person name="Schulz F."/>
            <person name="Roux S."/>
            <person name="Paez-Espino D."/>
            <person name="Jungbluth S."/>
            <person name="Walsh D.A."/>
            <person name="Denef V.J."/>
            <person name="McMahon K.D."/>
            <person name="Konstantinidis K.T."/>
            <person name="Eloe-Fadrosh E.A."/>
            <person name="Kyrpides N.C."/>
            <person name="Woyke T."/>
        </authorList>
    </citation>
    <scope>NUCLEOTIDE SEQUENCE</scope>
    <source>
        <strain evidence="2">GVMAG-S-1101164-72</strain>
    </source>
</reference>
<dbReference type="PROSITE" id="PS50853">
    <property type="entry name" value="FN3"/>
    <property type="match status" value="1"/>
</dbReference>
<dbReference type="InterPro" id="IPR036844">
    <property type="entry name" value="Hint_dom_sf"/>
</dbReference>